<evidence type="ECO:0000313" key="2">
    <source>
        <dbReference type="Proteomes" id="UP001370299"/>
    </source>
</evidence>
<keyword evidence="2" id="KW-1185">Reference proteome</keyword>
<proteinExistence type="predicted"/>
<evidence type="ECO:0008006" key="3">
    <source>
        <dbReference type="Google" id="ProtNLM"/>
    </source>
</evidence>
<accession>A0ABU8Y6T1</accession>
<name>A0ABU8Y6T1_9MICO</name>
<dbReference type="RefSeq" id="WP_340195777.1">
    <property type="nucleotide sequence ID" value="NZ_JBBKAP010000009.1"/>
</dbReference>
<comment type="caution">
    <text evidence="1">The sequence shown here is derived from an EMBL/GenBank/DDBJ whole genome shotgun (WGS) entry which is preliminary data.</text>
</comment>
<reference evidence="1 2" key="1">
    <citation type="submission" date="2024-03" db="EMBL/GenBank/DDBJ databases">
        <title>Whole genomes of four grape xylem sap localized bacterial endophytes.</title>
        <authorList>
            <person name="Kumar G."/>
            <person name="Savka M.A."/>
        </authorList>
    </citation>
    <scope>NUCLEOTIDE SEQUENCE [LARGE SCALE GENOMIC DNA]</scope>
    <source>
        <strain evidence="1 2">RIT_GXS8</strain>
    </source>
</reference>
<gene>
    <name evidence="1" type="ORF">WMN62_02745</name>
</gene>
<evidence type="ECO:0000313" key="1">
    <source>
        <dbReference type="EMBL" id="MEK0170377.1"/>
    </source>
</evidence>
<organism evidence="1 2">
    <name type="scientific">Curtobacterium citreum</name>
    <dbReference type="NCBI Taxonomy" id="2036"/>
    <lineage>
        <taxon>Bacteria</taxon>
        <taxon>Bacillati</taxon>
        <taxon>Actinomycetota</taxon>
        <taxon>Actinomycetes</taxon>
        <taxon>Micrococcales</taxon>
        <taxon>Microbacteriaceae</taxon>
        <taxon>Curtobacterium</taxon>
    </lineage>
</organism>
<dbReference type="EMBL" id="JBBLYY010000019">
    <property type="protein sequence ID" value="MEK0170377.1"/>
    <property type="molecule type" value="Genomic_DNA"/>
</dbReference>
<protein>
    <recommendedName>
        <fullName evidence="3">Glutaminase</fullName>
    </recommendedName>
</protein>
<dbReference type="Proteomes" id="UP001370299">
    <property type="component" value="Unassembled WGS sequence"/>
</dbReference>
<sequence length="175" mass="18342">MTDGVQRACELLDDAARRLRVAGVPDEALGEYVQPKAVLGIRREATMRPLGRVWRVGALLIGSSLESGGRVWATGAITRVTDPGRAQFQSVSAEVRRAYRAAAAKGHFAAGDTVNHGATAIALDGTLVGSTAVLFVEDDVPLVRWSPAAGSAVPLADYLADRVGLLVEPPRGATD</sequence>